<dbReference type="Gene3D" id="1.10.10.10">
    <property type="entry name" value="Winged helix-like DNA-binding domain superfamily/Winged helix DNA-binding domain"/>
    <property type="match status" value="1"/>
</dbReference>
<evidence type="ECO:0000313" key="4">
    <source>
        <dbReference type="Proteomes" id="UP000664203"/>
    </source>
</evidence>
<name>A0A8H3FK22_9LECA</name>
<dbReference type="PANTHER" id="PTHR42942:SF1">
    <property type="entry name" value="ALKYLTRANSFERASE-LIKE PROTEIN 1"/>
    <property type="match status" value="1"/>
</dbReference>
<evidence type="ECO:0000256" key="1">
    <source>
        <dbReference type="ARBA" id="ARBA00022763"/>
    </source>
</evidence>
<dbReference type="InterPro" id="IPR014048">
    <property type="entry name" value="MethylDNA_cys_MeTrfase_DNA-bd"/>
</dbReference>
<dbReference type="OrthoDB" id="2548197at2759"/>
<dbReference type="GO" id="GO:0006281">
    <property type="term" value="P:DNA repair"/>
    <property type="evidence" value="ECO:0007669"/>
    <property type="project" value="InterPro"/>
</dbReference>
<dbReference type="AlphaFoldDB" id="A0A8H3FK22"/>
<evidence type="ECO:0000313" key="3">
    <source>
        <dbReference type="EMBL" id="CAF9925170.1"/>
    </source>
</evidence>
<keyword evidence="4" id="KW-1185">Reference proteome</keyword>
<dbReference type="SUPFAM" id="SSF46767">
    <property type="entry name" value="Methylated DNA-protein cysteine methyltransferase, C-terminal domain"/>
    <property type="match status" value="1"/>
</dbReference>
<gene>
    <name evidence="3" type="ORF">ALECFALPRED_002916</name>
</gene>
<proteinExistence type="predicted"/>
<dbReference type="PANTHER" id="PTHR42942">
    <property type="entry name" value="6-O-METHYLGUANINE DNA METHYLTRANSFERASE"/>
    <property type="match status" value="1"/>
</dbReference>
<protein>
    <recommendedName>
        <fullName evidence="2">Methylated-DNA-[protein]-cysteine S-methyltransferase DNA binding domain-containing protein</fullName>
    </recommendedName>
</protein>
<sequence>MNHHFHDANVPWQRVINSKGIISPRGPGGARRQAAFLRREGVIVGTGQLRELTVDLAVYGWFPDVLPSEAAEASGSEEEEGSG</sequence>
<accession>A0A8H3FK22</accession>
<dbReference type="InterPro" id="IPR036388">
    <property type="entry name" value="WH-like_DNA-bd_sf"/>
</dbReference>
<dbReference type="EMBL" id="CAJPDR010000199">
    <property type="protein sequence ID" value="CAF9925170.1"/>
    <property type="molecule type" value="Genomic_DNA"/>
</dbReference>
<dbReference type="Proteomes" id="UP000664203">
    <property type="component" value="Unassembled WGS sequence"/>
</dbReference>
<organism evidence="3 4">
    <name type="scientific">Alectoria fallacina</name>
    <dbReference type="NCBI Taxonomy" id="1903189"/>
    <lineage>
        <taxon>Eukaryota</taxon>
        <taxon>Fungi</taxon>
        <taxon>Dikarya</taxon>
        <taxon>Ascomycota</taxon>
        <taxon>Pezizomycotina</taxon>
        <taxon>Lecanoromycetes</taxon>
        <taxon>OSLEUM clade</taxon>
        <taxon>Lecanoromycetidae</taxon>
        <taxon>Lecanorales</taxon>
        <taxon>Lecanorineae</taxon>
        <taxon>Parmeliaceae</taxon>
        <taxon>Alectoria</taxon>
    </lineage>
</organism>
<dbReference type="InterPro" id="IPR036217">
    <property type="entry name" value="MethylDNA_cys_MeTrfase_DNAb"/>
</dbReference>
<dbReference type="Pfam" id="PF01035">
    <property type="entry name" value="DNA_binding_1"/>
    <property type="match status" value="1"/>
</dbReference>
<keyword evidence="1" id="KW-0227">DNA damage</keyword>
<evidence type="ECO:0000259" key="2">
    <source>
        <dbReference type="Pfam" id="PF01035"/>
    </source>
</evidence>
<dbReference type="InterPro" id="IPR052520">
    <property type="entry name" value="ATL_DNA_repair"/>
</dbReference>
<dbReference type="GO" id="GO:0003824">
    <property type="term" value="F:catalytic activity"/>
    <property type="evidence" value="ECO:0007669"/>
    <property type="project" value="InterPro"/>
</dbReference>
<feature type="domain" description="Methylated-DNA-[protein]-cysteine S-methyltransferase DNA binding" evidence="2">
    <location>
        <begin position="6"/>
        <end position="42"/>
    </location>
</feature>
<comment type="caution">
    <text evidence="3">The sequence shown here is derived from an EMBL/GenBank/DDBJ whole genome shotgun (WGS) entry which is preliminary data.</text>
</comment>
<reference evidence="3" key="1">
    <citation type="submission" date="2021-03" db="EMBL/GenBank/DDBJ databases">
        <authorList>
            <person name="Tagirdzhanova G."/>
        </authorList>
    </citation>
    <scope>NUCLEOTIDE SEQUENCE</scope>
</reference>